<evidence type="ECO:0000256" key="1">
    <source>
        <dbReference type="SAM" id="MobiDB-lite"/>
    </source>
</evidence>
<keyword evidence="2" id="KW-0472">Membrane</keyword>
<dbReference type="OrthoDB" id="10436275at2759"/>
<keyword evidence="2" id="KW-0812">Transmembrane</keyword>
<organism evidence="3 4">
    <name type="scientific">Triparma retinervis</name>
    <dbReference type="NCBI Taxonomy" id="2557542"/>
    <lineage>
        <taxon>Eukaryota</taxon>
        <taxon>Sar</taxon>
        <taxon>Stramenopiles</taxon>
        <taxon>Ochrophyta</taxon>
        <taxon>Bolidophyceae</taxon>
        <taxon>Parmales</taxon>
        <taxon>Triparmaceae</taxon>
        <taxon>Triparma</taxon>
    </lineage>
</organism>
<dbReference type="EMBL" id="BRXZ01001077">
    <property type="protein sequence ID" value="GMH61530.1"/>
    <property type="molecule type" value="Genomic_DNA"/>
</dbReference>
<evidence type="ECO:0000313" key="4">
    <source>
        <dbReference type="Proteomes" id="UP001165082"/>
    </source>
</evidence>
<feature type="transmembrane region" description="Helical" evidence="2">
    <location>
        <begin position="66"/>
        <end position="83"/>
    </location>
</feature>
<reference evidence="3" key="1">
    <citation type="submission" date="2022-07" db="EMBL/GenBank/DDBJ databases">
        <title>Genome analysis of Parmales, a sister group of diatoms, reveals the evolutionary specialization of diatoms from phago-mixotrophs to photoautotrophs.</title>
        <authorList>
            <person name="Ban H."/>
            <person name="Sato S."/>
            <person name="Yoshikawa S."/>
            <person name="Kazumasa Y."/>
            <person name="Nakamura Y."/>
            <person name="Ichinomiya M."/>
            <person name="Saitoh K."/>
            <person name="Sato N."/>
            <person name="Blanc-Mathieu R."/>
            <person name="Endo H."/>
            <person name="Kuwata A."/>
            <person name="Ogata H."/>
        </authorList>
    </citation>
    <scope>NUCLEOTIDE SEQUENCE</scope>
</reference>
<evidence type="ECO:0000313" key="3">
    <source>
        <dbReference type="EMBL" id="GMH61530.1"/>
    </source>
</evidence>
<proteinExistence type="predicted"/>
<protein>
    <submittedName>
        <fullName evidence="3">Uncharacterized protein</fullName>
    </submittedName>
</protein>
<keyword evidence="2" id="KW-1133">Transmembrane helix</keyword>
<keyword evidence="4" id="KW-1185">Reference proteome</keyword>
<dbReference type="Proteomes" id="UP001165082">
    <property type="component" value="Unassembled WGS sequence"/>
</dbReference>
<comment type="caution">
    <text evidence="3">The sequence shown here is derived from an EMBL/GenBank/DDBJ whole genome shotgun (WGS) entry which is preliminary data.</text>
</comment>
<evidence type="ECO:0000256" key="2">
    <source>
        <dbReference type="SAM" id="Phobius"/>
    </source>
</evidence>
<sequence length="144" mass="16143">MLSGSYDPPIITEEAGLFDTLPQLVNMLDNILEFLKKHDINEGNPACLFVVGWVARVVLCHAIGDSASMVATVFLAIGAYYVYNRKKKLIKEELRAAKEAQEGIKEKLKTARKEKMGFSKQSLTASKPPNAPKSHKERHPELYR</sequence>
<dbReference type="AlphaFoldDB" id="A0A9W7A201"/>
<name>A0A9W7A201_9STRA</name>
<feature type="compositionally biased region" description="Basic and acidic residues" evidence="1">
    <location>
        <begin position="105"/>
        <end position="117"/>
    </location>
</feature>
<feature type="region of interest" description="Disordered" evidence="1">
    <location>
        <begin position="105"/>
        <end position="144"/>
    </location>
</feature>
<accession>A0A9W7A201</accession>
<gene>
    <name evidence="3" type="ORF">TrRE_jg12325</name>
</gene>